<dbReference type="PANTHER" id="PTHR12526">
    <property type="entry name" value="GLYCOSYLTRANSFERASE"/>
    <property type="match status" value="1"/>
</dbReference>
<dbReference type="SUPFAM" id="SSF53756">
    <property type="entry name" value="UDP-Glycosyltransferase/glycogen phosphorylase"/>
    <property type="match status" value="1"/>
</dbReference>
<evidence type="ECO:0000313" key="2">
    <source>
        <dbReference type="EMBL" id="MCO6407129.1"/>
    </source>
</evidence>
<organism evidence="2 3">
    <name type="scientific">Hoeflea alexandrii</name>
    <dbReference type="NCBI Taxonomy" id="288436"/>
    <lineage>
        <taxon>Bacteria</taxon>
        <taxon>Pseudomonadati</taxon>
        <taxon>Pseudomonadota</taxon>
        <taxon>Alphaproteobacteria</taxon>
        <taxon>Hyphomicrobiales</taxon>
        <taxon>Rhizobiaceae</taxon>
        <taxon>Hoeflea</taxon>
    </lineage>
</organism>
<reference evidence="2 3" key="1">
    <citation type="submission" date="2020-01" db="EMBL/GenBank/DDBJ databases">
        <title>Genomes of bacteria type strains.</title>
        <authorList>
            <person name="Chen J."/>
            <person name="Zhu S."/>
            <person name="Yang J."/>
        </authorList>
    </citation>
    <scope>NUCLEOTIDE SEQUENCE [LARGE SCALE GENOMIC DNA]</scope>
    <source>
        <strain evidence="2 3">DSM 16655</strain>
    </source>
</reference>
<accession>A0ABT1CLR8</accession>
<gene>
    <name evidence="2" type="ORF">GTW23_02990</name>
</gene>
<keyword evidence="3" id="KW-1185">Reference proteome</keyword>
<dbReference type="CDD" id="cd03801">
    <property type="entry name" value="GT4_PimA-like"/>
    <property type="match status" value="1"/>
</dbReference>
<dbReference type="InterPro" id="IPR028098">
    <property type="entry name" value="Glyco_trans_4-like_N"/>
</dbReference>
<name>A0ABT1CLR8_9HYPH</name>
<protein>
    <submittedName>
        <fullName evidence="2">Glycosyltransferase</fullName>
    </submittedName>
</protein>
<dbReference type="Proteomes" id="UP001320715">
    <property type="component" value="Unassembled WGS sequence"/>
</dbReference>
<evidence type="ECO:0000259" key="1">
    <source>
        <dbReference type="Pfam" id="PF13439"/>
    </source>
</evidence>
<dbReference type="RefSeq" id="WP_252914559.1">
    <property type="nucleotide sequence ID" value="NZ_JAAAML010000001.1"/>
</dbReference>
<proteinExistence type="predicted"/>
<dbReference type="Pfam" id="PF13692">
    <property type="entry name" value="Glyco_trans_1_4"/>
    <property type="match status" value="1"/>
</dbReference>
<sequence>MNLLHLSSEKGLRGGEHQLVLLARQPRPDMSEWYGIPPGSKLYSALPADAARLPVRCRGLFDLASVARIKSLLGAEKIDLIHTHSNRAHKTAVAAKLGGRQRLVVSRRNAFKCRGGFAYRAVDQFITVSKAGYQALREGGVAGDRIEIIHDAVDEAALAAARPERLGLGDEVQIVLCVAAFTAEKDHATLLRAWETVQKTTPTAQLVLAGDGPQLALMRRQAEGLARVTFLGWRDDVASLIKGADIVTLASREEGLGSSLCTAQWAGRPVAATAAGGIGEAVSDRQTGLLSPPGDSEALAQNLATLCRDPAMRRDFGEAATRRARGLFSLETFNARHVDLYRRLLDS</sequence>
<comment type="caution">
    <text evidence="2">The sequence shown here is derived from an EMBL/GenBank/DDBJ whole genome shotgun (WGS) entry which is preliminary data.</text>
</comment>
<dbReference type="Pfam" id="PF13439">
    <property type="entry name" value="Glyco_transf_4"/>
    <property type="match status" value="1"/>
</dbReference>
<feature type="domain" description="Glycosyltransferase subfamily 4-like N-terminal" evidence="1">
    <location>
        <begin position="13"/>
        <end position="155"/>
    </location>
</feature>
<dbReference type="EMBL" id="JAAAML010000001">
    <property type="protein sequence ID" value="MCO6407129.1"/>
    <property type="molecule type" value="Genomic_DNA"/>
</dbReference>
<evidence type="ECO:0000313" key="3">
    <source>
        <dbReference type="Proteomes" id="UP001320715"/>
    </source>
</evidence>
<dbReference type="Gene3D" id="3.40.50.2000">
    <property type="entry name" value="Glycogen Phosphorylase B"/>
    <property type="match status" value="2"/>
</dbReference>